<dbReference type="OrthoDB" id="1882349at2759"/>
<dbReference type="PROSITE" id="PS50181">
    <property type="entry name" value="FBOX"/>
    <property type="match status" value="1"/>
</dbReference>
<dbReference type="EMBL" id="LR721777">
    <property type="protein sequence ID" value="VVV79546.1"/>
    <property type="molecule type" value="Genomic_DNA"/>
</dbReference>
<dbReference type="Gene3D" id="1.20.1280.50">
    <property type="match status" value="1"/>
</dbReference>
<dbReference type="InterPro" id="IPR036047">
    <property type="entry name" value="F-box-like_dom_sf"/>
</dbReference>
<reference evidence="2" key="1">
    <citation type="submission" date="2019-09" db="EMBL/GenBank/DDBJ databases">
        <authorList>
            <person name="Zhang L."/>
        </authorList>
    </citation>
    <scope>NUCLEOTIDE SEQUENCE</scope>
</reference>
<sequence>MKMGFRLEEEHDSKSHSSDWSCLDNDLTELILSYLPLRSIVRARLVCKQWNSLIAQESFASRVSRKKKPWFFLFGQNNVFLKNNQAFGFDPESKEWIRLSSSLFPRPLRQEDSFIGSSGFFFLTTGSTLSQFRYTPLLSDSWQFTQPLRFSRSNPLVGVFEIGGSLRFIVAGGARFIGGLVDIEERLAVEIYDCQSDSWVLCPPLPAHFRPGNSSQCLCSTLLNGKFFVFGIHSGFVSAFDLNQHLWSAVRVLKPPGVIFSFLVSCQNQLILAGLCNNSDGPSFNLWRVDEGSMVFTDLAVMPRDLLSCLIESDEDEKFASLKCVGLGNLIYVFNEEHHRVYPACACEISPDLGCTWWRVPELPPPVNKFHKVIGFCSKVPLNGILGHGPKSWLL</sequence>
<dbReference type="Pfam" id="PF00646">
    <property type="entry name" value="F-box"/>
    <property type="match status" value="1"/>
</dbReference>
<evidence type="ECO:0000259" key="1">
    <source>
        <dbReference type="PROSITE" id="PS50181"/>
    </source>
</evidence>
<dbReference type="Gramene" id="NC12G0188520.1">
    <property type="protein sequence ID" value="NC12G0188520.1:cds"/>
    <property type="gene ID" value="NC12G0188520"/>
</dbReference>
<protein>
    <recommendedName>
        <fullName evidence="1">F-box domain-containing protein</fullName>
    </recommendedName>
</protein>
<dbReference type="InterPro" id="IPR015915">
    <property type="entry name" value="Kelch-typ_b-propeller"/>
</dbReference>
<name>A0A5K0YNA8_9MAGN</name>
<dbReference type="GO" id="GO:0005737">
    <property type="term" value="C:cytoplasm"/>
    <property type="evidence" value="ECO:0007669"/>
    <property type="project" value="EnsemblPlants"/>
</dbReference>
<dbReference type="PANTHER" id="PTHR47712">
    <property type="entry name" value="OS09G0555300 PROTEIN"/>
    <property type="match status" value="1"/>
</dbReference>
<proteinExistence type="predicted"/>
<dbReference type="SMART" id="SM00256">
    <property type="entry name" value="FBOX"/>
    <property type="match status" value="1"/>
</dbReference>
<dbReference type="InterPro" id="IPR001810">
    <property type="entry name" value="F-box_dom"/>
</dbReference>
<dbReference type="Gene3D" id="2.120.10.80">
    <property type="entry name" value="Kelch-type beta propeller"/>
    <property type="match status" value="1"/>
</dbReference>
<dbReference type="SUPFAM" id="SSF117281">
    <property type="entry name" value="Kelch motif"/>
    <property type="match status" value="1"/>
</dbReference>
<evidence type="ECO:0000313" key="2">
    <source>
        <dbReference type="EMBL" id="VVV79546.1"/>
    </source>
</evidence>
<dbReference type="SUPFAM" id="SSF81383">
    <property type="entry name" value="F-box domain"/>
    <property type="match status" value="1"/>
</dbReference>
<accession>A0A5K0YNA8</accession>
<gene>
    <name evidence="2" type="ORF">NYM_LOCUS8736</name>
</gene>
<dbReference type="PANTHER" id="PTHR47712:SF3">
    <property type="entry name" value="F-BOX DOMAIN-CONTAINING PROTEIN"/>
    <property type="match status" value="1"/>
</dbReference>
<organism evidence="2">
    <name type="scientific">Nymphaea colorata</name>
    <name type="common">pocket water lily</name>
    <dbReference type="NCBI Taxonomy" id="210225"/>
    <lineage>
        <taxon>Eukaryota</taxon>
        <taxon>Viridiplantae</taxon>
        <taxon>Streptophyta</taxon>
        <taxon>Embryophyta</taxon>
        <taxon>Tracheophyta</taxon>
        <taxon>Spermatophyta</taxon>
        <taxon>Magnoliopsida</taxon>
        <taxon>Nymphaeales</taxon>
        <taxon>Nymphaeaceae</taxon>
        <taxon>Nymphaea</taxon>
    </lineage>
</organism>
<dbReference type="OMA" id="HNTSSFH"/>
<feature type="domain" description="F-box" evidence="1">
    <location>
        <begin position="17"/>
        <end position="63"/>
    </location>
</feature>
<dbReference type="AlphaFoldDB" id="A0A5K0YNA8"/>